<dbReference type="Proteomes" id="UP000015106">
    <property type="component" value="Chromosome 7"/>
</dbReference>
<dbReference type="EnsemblPlants" id="TuG1812G0700001792.01.T01">
    <property type="protein sequence ID" value="TuG1812G0700001792.01.T01"/>
    <property type="gene ID" value="TuG1812G0700001792.01"/>
</dbReference>
<accession>A0A8R7V385</accession>
<keyword evidence="3" id="KW-1185">Reference proteome</keyword>
<dbReference type="AlphaFoldDB" id="A0A8R7V385"/>
<proteinExistence type="predicted"/>
<feature type="signal peptide" evidence="1">
    <location>
        <begin position="1"/>
        <end position="18"/>
    </location>
</feature>
<sequence>MMHVTFIVVLAVNYMISGLSLQVDFSPSSVVDDFLLSIMEDTSSRLEGHLEKRAQGALLDATSAVS</sequence>
<organism evidence="2 3">
    <name type="scientific">Triticum urartu</name>
    <name type="common">Red wild einkorn</name>
    <name type="synonym">Crithodium urartu</name>
    <dbReference type="NCBI Taxonomy" id="4572"/>
    <lineage>
        <taxon>Eukaryota</taxon>
        <taxon>Viridiplantae</taxon>
        <taxon>Streptophyta</taxon>
        <taxon>Embryophyta</taxon>
        <taxon>Tracheophyta</taxon>
        <taxon>Spermatophyta</taxon>
        <taxon>Magnoliopsida</taxon>
        <taxon>Liliopsida</taxon>
        <taxon>Poales</taxon>
        <taxon>Poaceae</taxon>
        <taxon>BOP clade</taxon>
        <taxon>Pooideae</taxon>
        <taxon>Triticodae</taxon>
        <taxon>Triticeae</taxon>
        <taxon>Triticinae</taxon>
        <taxon>Triticum</taxon>
    </lineage>
</organism>
<name>A0A8R7V385_TRIUA</name>
<evidence type="ECO:0000313" key="3">
    <source>
        <dbReference type="Proteomes" id="UP000015106"/>
    </source>
</evidence>
<evidence type="ECO:0000256" key="1">
    <source>
        <dbReference type="SAM" id="SignalP"/>
    </source>
</evidence>
<protein>
    <submittedName>
        <fullName evidence="2">Uncharacterized protein</fullName>
    </submittedName>
</protein>
<reference evidence="2" key="2">
    <citation type="submission" date="2018-03" db="EMBL/GenBank/DDBJ databases">
        <title>The Triticum urartu genome reveals the dynamic nature of wheat genome evolution.</title>
        <authorList>
            <person name="Ling H."/>
            <person name="Ma B."/>
            <person name="Shi X."/>
            <person name="Liu H."/>
            <person name="Dong L."/>
            <person name="Sun H."/>
            <person name="Cao Y."/>
            <person name="Gao Q."/>
            <person name="Zheng S."/>
            <person name="Li Y."/>
            <person name="Yu Y."/>
            <person name="Du H."/>
            <person name="Qi M."/>
            <person name="Li Y."/>
            <person name="Yu H."/>
            <person name="Cui Y."/>
            <person name="Wang N."/>
            <person name="Chen C."/>
            <person name="Wu H."/>
            <person name="Zhao Y."/>
            <person name="Zhang J."/>
            <person name="Li Y."/>
            <person name="Zhou W."/>
            <person name="Zhang B."/>
            <person name="Hu W."/>
            <person name="Eijk M."/>
            <person name="Tang J."/>
            <person name="Witsenboer H."/>
            <person name="Zhao S."/>
            <person name="Li Z."/>
            <person name="Zhang A."/>
            <person name="Wang D."/>
            <person name="Liang C."/>
        </authorList>
    </citation>
    <scope>NUCLEOTIDE SEQUENCE [LARGE SCALE GENOMIC DNA]</scope>
    <source>
        <strain evidence="2">cv. G1812</strain>
    </source>
</reference>
<keyword evidence="1" id="KW-0732">Signal</keyword>
<evidence type="ECO:0000313" key="2">
    <source>
        <dbReference type="EnsemblPlants" id="TuG1812G0700001792.01.T01"/>
    </source>
</evidence>
<feature type="chain" id="PRO_5035775496" evidence="1">
    <location>
        <begin position="19"/>
        <end position="66"/>
    </location>
</feature>
<reference evidence="2" key="3">
    <citation type="submission" date="2022-06" db="UniProtKB">
        <authorList>
            <consortium name="EnsemblPlants"/>
        </authorList>
    </citation>
    <scope>IDENTIFICATION</scope>
</reference>
<dbReference type="Gramene" id="TuG1812G0700001792.01.T01">
    <property type="protein sequence ID" value="TuG1812G0700001792.01.T01"/>
    <property type="gene ID" value="TuG1812G0700001792.01"/>
</dbReference>
<reference evidence="3" key="1">
    <citation type="journal article" date="2013" name="Nature">
        <title>Draft genome of the wheat A-genome progenitor Triticum urartu.</title>
        <authorList>
            <person name="Ling H.Q."/>
            <person name="Zhao S."/>
            <person name="Liu D."/>
            <person name="Wang J."/>
            <person name="Sun H."/>
            <person name="Zhang C."/>
            <person name="Fan H."/>
            <person name="Li D."/>
            <person name="Dong L."/>
            <person name="Tao Y."/>
            <person name="Gao C."/>
            <person name="Wu H."/>
            <person name="Li Y."/>
            <person name="Cui Y."/>
            <person name="Guo X."/>
            <person name="Zheng S."/>
            <person name="Wang B."/>
            <person name="Yu K."/>
            <person name="Liang Q."/>
            <person name="Yang W."/>
            <person name="Lou X."/>
            <person name="Chen J."/>
            <person name="Feng M."/>
            <person name="Jian J."/>
            <person name="Zhang X."/>
            <person name="Luo G."/>
            <person name="Jiang Y."/>
            <person name="Liu J."/>
            <person name="Wang Z."/>
            <person name="Sha Y."/>
            <person name="Zhang B."/>
            <person name="Wu H."/>
            <person name="Tang D."/>
            <person name="Shen Q."/>
            <person name="Xue P."/>
            <person name="Zou S."/>
            <person name="Wang X."/>
            <person name="Liu X."/>
            <person name="Wang F."/>
            <person name="Yang Y."/>
            <person name="An X."/>
            <person name="Dong Z."/>
            <person name="Zhang K."/>
            <person name="Zhang X."/>
            <person name="Luo M.C."/>
            <person name="Dvorak J."/>
            <person name="Tong Y."/>
            <person name="Wang J."/>
            <person name="Yang H."/>
            <person name="Li Z."/>
            <person name="Wang D."/>
            <person name="Zhang A."/>
            <person name="Wang J."/>
        </authorList>
    </citation>
    <scope>NUCLEOTIDE SEQUENCE</scope>
    <source>
        <strain evidence="3">cv. G1812</strain>
    </source>
</reference>